<feature type="compositionally biased region" description="Gly residues" evidence="1">
    <location>
        <begin position="980"/>
        <end position="993"/>
    </location>
</feature>
<evidence type="ECO:0000313" key="3">
    <source>
        <dbReference type="Proteomes" id="UP000654370"/>
    </source>
</evidence>
<gene>
    <name evidence="2" type="ORF">INT43_001555</name>
</gene>
<name>A0A8H7PDU1_MORIS</name>
<feature type="compositionally biased region" description="Polar residues" evidence="1">
    <location>
        <begin position="880"/>
        <end position="907"/>
    </location>
</feature>
<reference evidence="2" key="1">
    <citation type="submission" date="2020-12" db="EMBL/GenBank/DDBJ databases">
        <title>Metabolic potential, ecology and presence of endohyphal bacteria is reflected in genomic diversity of Mucoromycotina.</title>
        <authorList>
            <person name="Muszewska A."/>
            <person name="Okrasinska A."/>
            <person name="Steczkiewicz K."/>
            <person name="Drgas O."/>
            <person name="Orlowska M."/>
            <person name="Perlinska-Lenart U."/>
            <person name="Aleksandrzak-Piekarczyk T."/>
            <person name="Szatraj K."/>
            <person name="Zielenkiewicz U."/>
            <person name="Pilsyk S."/>
            <person name="Malc E."/>
            <person name="Mieczkowski P."/>
            <person name="Kruszewska J.S."/>
            <person name="Biernat P."/>
            <person name="Pawlowska J."/>
        </authorList>
    </citation>
    <scope>NUCLEOTIDE SEQUENCE</scope>
    <source>
        <strain evidence="2">WA0000067209</strain>
    </source>
</reference>
<comment type="caution">
    <text evidence="2">The sequence shown here is derived from an EMBL/GenBank/DDBJ whole genome shotgun (WGS) entry which is preliminary data.</text>
</comment>
<organism evidence="2 3">
    <name type="scientific">Mortierella isabellina</name>
    <name type="common">Filamentous fungus</name>
    <name type="synonym">Umbelopsis isabellina</name>
    <dbReference type="NCBI Taxonomy" id="91625"/>
    <lineage>
        <taxon>Eukaryota</taxon>
        <taxon>Fungi</taxon>
        <taxon>Fungi incertae sedis</taxon>
        <taxon>Mucoromycota</taxon>
        <taxon>Mucoromycotina</taxon>
        <taxon>Umbelopsidomycetes</taxon>
        <taxon>Umbelopsidales</taxon>
        <taxon>Umbelopsidaceae</taxon>
        <taxon>Umbelopsis</taxon>
    </lineage>
</organism>
<feature type="compositionally biased region" description="Polar residues" evidence="1">
    <location>
        <begin position="510"/>
        <end position="533"/>
    </location>
</feature>
<feature type="compositionally biased region" description="Basic and acidic residues" evidence="1">
    <location>
        <begin position="130"/>
        <end position="150"/>
    </location>
</feature>
<feature type="region of interest" description="Disordered" evidence="1">
    <location>
        <begin position="442"/>
        <end position="602"/>
    </location>
</feature>
<feature type="compositionally biased region" description="Basic and acidic residues" evidence="1">
    <location>
        <begin position="259"/>
        <end position="271"/>
    </location>
</feature>
<feature type="region of interest" description="Disordered" evidence="1">
    <location>
        <begin position="856"/>
        <end position="1015"/>
    </location>
</feature>
<keyword evidence="3" id="KW-1185">Reference proteome</keyword>
<proteinExistence type="predicted"/>
<feature type="compositionally biased region" description="Polar residues" evidence="1">
    <location>
        <begin position="183"/>
        <end position="196"/>
    </location>
</feature>
<feature type="compositionally biased region" description="Low complexity" evidence="1">
    <location>
        <begin position="214"/>
        <end position="225"/>
    </location>
</feature>
<feature type="region of interest" description="Disordered" evidence="1">
    <location>
        <begin position="1"/>
        <end position="290"/>
    </location>
</feature>
<accession>A0A8H7PDU1</accession>
<dbReference type="AlphaFoldDB" id="A0A8H7PDU1"/>
<evidence type="ECO:0000256" key="1">
    <source>
        <dbReference type="SAM" id="MobiDB-lite"/>
    </source>
</evidence>
<evidence type="ECO:0000313" key="2">
    <source>
        <dbReference type="EMBL" id="KAG2172078.1"/>
    </source>
</evidence>
<feature type="compositionally biased region" description="Basic and acidic residues" evidence="1">
    <location>
        <begin position="106"/>
        <end position="119"/>
    </location>
</feature>
<dbReference type="GO" id="GO:0072357">
    <property type="term" value="C:PTW/PP1 phosphatase complex"/>
    <property type="evidence" value="ECO:0007669"/>
    <property type="project" value="TreeGrafter"/>
</dbReference>
<feature type="compositionally biased region" description="Basic and acidic residues" evidence="1">
    <location>
        <begin position="63"/>
        <end position="73"/>
    </location>
</feature>
<dbReference type="GO" id="GO:0000785">
    <property type="term" value="C:chromatin"/>
    <property type="evidence" value="ECO:0007669"/>
    <property type="project" value="TreeGrafter"/>
</dbReference>
<dbReference type="PANTHER" id="PTHR46557:SF1">
    <property type="entry name" value="SERINE_THREONINE-PROTEIN PHOSPHATASE 1 REGULATORY SUBUNIT 10"/>
    <property type="match status" value="1"/>
</dbReference>
<feature type="compositionally biased region" description="Polar residues" evidence="1">
    <location>
        <begin position="934"/>
        <end position="957"/>
    </location>
</feature>
<dbReference type="PANTHER" id="PTHR46557">
    <property type="entry name" value="SERINE/THREONINE-PROTEIN PHOSPHATASE 1 REGULATORY SUBUNIT 10-RELATED"/>
    <property type="match status" value="1"/>
</dbReference>
<feature type="compositionally biased region" description="Low complexity" evidence="1">
    <location>
        <begin position="275"/>
        <end position="289"/>
    </location>
</feature>
<feature type="compositionally biased region" description="Pro residues" evidence="1">
    <location>
        <begin position="861"/>
        <end position="878"/>
    </location>
</feature>
<feature type="compositionally biased region" description="Polar residues" evidence="1">
    <location>
        <begin position="233"/>
        <end position="255"/>
    </location>
</feature>
<dbReference type="OrthoDB" id="6159439at2759"/>
<feature type="region of interest" description="Disordered" evidence="1">
    <location>
        <begin position="804"/>
        <end position="826"/>
    </location>
</feature>
<dbReference type="GO" id="GO:0008157">
    <property type="term" value="F:protein phosphatase 1 binding"/>
    <property type="evidence" value="ECO:0007669"/>
    <property type="project" value="TreeGrafter"/>
</dbReference>
<feature type="compositionally biased region" description="Basic and acidic residues" evidence="1">
    <location>
        <begin position="449"/>
        <end position="465"/>
    </location>
</feature>
<dbReference type="EMBL" id="JAEPQZ010000018">
    <property type="protein sequence ID" value="KAG2172078.1"/>
    <property type="molecule type" value="Genomic_DNA"/>
</dbReference>
<dbReference type="Proteomes" id="UP000654370">
    <property type="component" value="Unassembled WGS sequence"/>
</dbReference>
<feature type="compositionally biased region" description="Low complexity" evidence="1">
    <location>
        <begin position="908"/>
        <end position="933"/>
    </location>
</feature>
<protein>
    <submittedName>
        <fullName evidence="2">Uncharacterized protein</fullName>
    </submittedName>
</protein>
<feature type="compositionally biased region" description="Polar residues" evidence="1">
    <location>
        <begin position="152"/>
        <end position="161"/>
    </location>
</feature>
<sequence>MSDAIQESLQVEKIPIELSQDMSDPHYTTEHANLSAIDRTVPHLDYTYPHTPASHPSEEEEADSRFSTDDNKHTPPPSNYNPYLINMPSPQSPSPWLKSNVTEEGAESRPYRSNEREDTYSTESNFSIKSQHEVQMKRNETLRLSIDHIKLTQKQKPQPTDSESRGQDSMVPNPRPDMMDIDQPTNATHSESIDSTEITHSESDRTLFVPSPNPSNASSARSVDSSADKSRRPSSQEPMSNTSQFYQLPSDNHSSSHARHVDRSSREDSIRASRLSSPDTDPDSLLDPSQGVTSLMDMMQLVQLTKTEKSTKMRQIILSKIIQTDDIALLQKFVHHEERIGIRALGNWLYSYYDKVMMRITLNILKALDKLPIYASDLKNLKIQGVVRLIATMSVGREDPIEVRMAVTNLDNKWERTHHYQPTKDEAENLETALAEARAAIENRNASGESDKSSSRASDKIENGKRPNKSADQSSVKRIKPSVTKEKGPPRAKAVTDTDFFNRLLGPKQPQAQEPTKTKPTTSEAKSSSTFNANELKKAKTVGRGAPQSKGSDFSLDALLSTIDRSPEQKRMSESPPRSPTSNKSKLGSIAGGESTTATATTTTTRKRVVSFAPDDRLTEYRYYTPNAEEWADVSVVHASYLSSSYSTLTTSIQQQPTGEAISHVHGDARGLDVGEGRMAFERTHGHQPNAPQTDWYPPNRIKLPDNLVMALHEETGESMAQAVREQTTFAAVYTSLAHIPPSPAEPNEIPAEYSDEHVTRIPLEDIYTYRGEQQPTEPSLPKDPASLNKLLAAAGSVLKDMNGVQQSAPASLPPPPVQNAPANPNGSAVDLNLVGGLLNNPSLVQSLLGMLGNKTGSLSPVPPQQPAAMSSPPPPPMSNTWQPRPATQSPPVVPQQNYGYYQSTGSPQQYNPPHQQQYGAPNANRNNPYNGNKGYSDNSYEYSAQPTPTAQGQYTASAGPIPNAPSNRPAINPNFRGAYRGGVSGSRGGPRGGRGKPLRGGGRGNKFRGVPNRY</sequence>